<dbReference type="SUPFAM" id="SSF51735">
    <property type="entry name" value="NAD(P)-binding Rossmann-fold domains"/>
    <property type="match status" value="1"/>
</dbReference>
<dbReference type="Pfam" id="PF08240">
    <property type="entry name" value="ADH_N"/>
    <property type="match status" value="1"/>
</dbReference>
<reference evidence="6 7" key="1">
    <citation type="journal article" date="2011" name="Proc. Natl. Acad. Sci. U.S.A.">
        <title>Evolutionary erosion of yeast sex chromosomes by mating-type switching accidents.</title>
        <authorList>
            <person name="Gordon J.L."/>
            <person name="Armisen D."/>
            <person name="Proux-Wera E."/>
            <person name="Oheigeartaigh S.S."/>
            <person name="Byrne K.P."/>
            <person name="Wolfe K.H."/>
        </authorList>
    </citation>
    <scope>NUCLEOTIDE SEQUENCE [LARGE SCALE GENOMIC DNA]</scope>
    <source>
        <strain evidence="7">ATCC 10662 / CBS 1146 / NBRC 0425 / NCYC 2629 / NRRL Y-866</strain>
    </source>
</reference>
<sequence>MTADSIPKTQKVVLIDGVGDYDVIKYQDSAVPSIGDNELLIKNKYAGINFIEAYFRKGIYPVQLPQILGREATGVVVAKGQSVKNFDIGDKVAYMSSSTFAQYTKYSSSGLISKLPSETTDDQLKVYAAALIQGLTALTFLDEAYKVKEGDYILLYAAAGGVGLLMDQLLKERGAHAIAVVSTEEKEELAKKFGAEYVINSSKEDILKRALEITNDKGVDAVFDSVGKDTFDISLNALKLKGSFVSFGNASGPVPPFALSRLSSKNIRLMRPTLFGYLAEPEDWDHYSKKLFELIDSGKLKIAITKTYPLSEYKIATQELESRKTTGKLVLEIPQ</sequence>
<dbReference type="SUPFAM" id="SSF50129">
    <property type="entry name" value="GroES-like"/>
    <property type="match status" value="1"/>
</dbReference>
<evidence type="ECO:0000313" key="6">
    <source>
        <dbReference type="EMBL" id="CCE91956.1"/>
    </source>
</evidence>
<dbReference type="InterPro" id="IPR020843">
    <property type="entry name" value="ER"/>
</dbReference>
<feature type="domain" description="Enoyl reductase (ER)" evidence="5">
    <location>
        <begin position="19"/>
        <end position="331"/>
    </location>
</feature>
<dbReference type="InParanoid" id="G8ZTL2"/>
<dbReference type="CDD" id="cd05286">
    <property type="entry name" value="QOR2"/>
    <property type="match status" value="1"/>
</dbReference>
<accession>G8ZTL2</accession>
<dbReference type="GO" id="GO:0003960">
    <property type="term" value="F:quinone reductase (NADPH) activity"/>
    <property type="evidence" value="ECO:0007669"/>
    <property type="project" value="EnsemblFungi"/>
</dbReference>
<dbReference type="FunCoup" id="G8ZTL2">
    <property type="interactions" value="666"/>
</dbReference>
<dbReference type="InterPro" id="IPR013154">
    <property type="entry name" value="ADH-like_N"/>
</dbReference>
<dbReference type="GO" id="GO:0005829">
    <property type="term" value="C:cytosol"/>
    <property type="evidence" value="ECO:0007669"/>
    <property type="project" value="TreeGrafter"/>
</dbReference>
<evidence type="ECO:0000256" key="3">
    <source>
        <dbReference type="ARBA" id="ARBA00043088"/>
    </source>
</evidence>
<dbReference type="HOGENOM" id="CLU_026673_3_1_1"/>
<dbReference type="AlphaFoldDB" id="G8ZTL2"/>
<dbReference type="InterPro" id="IPR011032">
    <property type="entry name" value="GroES-like_sf"/>
</dbReference>
<dbReference type="GeneID" id="11502390"/>
<dbReference type="FunFam" id="3.40.50.720:FF:000053">
    <property type="entry name" value="Quinone oxidoreductase 1"/>
    <property type="match status" value="1"/>
</dbReference>
<gene>
    <name evidence="6" type="primary">TDEL0D03720</name>
    <name evidence="6" type="ORF">TDEL_0D03720</name>
</gene>
<dbReference type="GO" id="GO:0034599">
    <property type="term" value="P:cellular response to oxidative stress"/>
    <property type="evidence" value="ECO:0007669"/>
    <property type="project" value="EnsemblFungi"/>
</dbReference>
<evidence type="ECO:0000259" key="5">
    <source>
        <dbReference type="SMART" id="SM00829"/>
    </source>
</evidence>
<dbReference type="Pfam" id="PF00107">
    <property type="entry name" value="ADH_zinc_N"/>
    <property type="match status" value="1"/>
</dbReference>
<dbReference type="RefSeq" id="XP_003681167.1">
    <property type="nucleotide sequence ID" value="XM_003681119.1"/>
</dbReference>
<keyword evidence="1" id="KW-0521">NADP</keyword>
<evidence type="ECO:0000256" key="4">
    <source>
        <dbReference type="ARBA" id="ARBA00070796"/>
    </source>
</evidence>
<dbReference type="STRING" id="1076872.G8ZTL2"/>
<dbReference type="PANTHER" id="PTHR48106">
    <property type="entry name" value="QUINONE OXIDOREDUCTASE PIG3-RELATED"/>
    <property type="match status" value="1"/>
</dbReference>
<dbReference type="PANTHER" id="PTHR48106:SF13">
    <property type="entry name" value="QUINONE OXIDOREDUCTASE-RELATED"/>
    <property type="match status" value="1"/>
</dbReference>
<dbReference type="KEGG" id="tdl:TDEL_0D03720"/>
<dbReference type="SMART" id="SM00829">
    <property type="entry name" value="PKS_ER"/>
    <property type="match status" value="1"/>
</dbReference>
<dbReference type="Gene3D" id="3.40.50.720">
    <property type="entry name" value="NAD(P)-binding Rossmann-like Domain"/>
    <property type="match status" value="1"/>
</dbReference>
<dbReference type="eggNOG" id="KOG1197">
    <property type="taxonomic scope" value="Eukaryota"/>
</dbReference>
<dbReference type="GO" id="GO:0070402">
    <property type="term" value="F:NADPH binding"/>
    <property type="evidence" value="ECO:0007669"/>
    <property type="project" value="TreeGrafter"/>
</dbReference>
<keyword evidence="7" id="KW-1185">Reference proteome</keyword>
<dbReference type="InterPro" id="IPR013149">
    <property type="entry name" value="ADH-like_C"/>
</dbReference>
<dbReference type="OrthoDB" id="48317at2759"/>
<dbReference type="GO" id="GO:0032440">
    <property type="term" value="F:2-alkenal reductase [NAD(P)H] activity"/>
    <property type="evidence" value="ECO:0007669"/>
    <property type="project" value="EnsemblFungi"/>
</dbReference>
<dbReference type="EMBL" id="HE616745">
    <property type="protein sequence ID" value="CCE91956.1"/>
    <property type="molecule type" value="Genomic_DNA"/>
</dbReference>
<evidence type="ECO:0000256" key="2">
    <source>
        <dbReference type="ARBA" id="ARBA00023002"/>
    </source>
</evidence>
<dbReference type="InterPro" id="IPR002364">
    <property type="entry name" value="Quin_OxRdtase/zeta-crystal_CS"/>
</dbReference>
<dbReference type="GO" id="GO:0035925">
    <property type="term" value="F:mRNA 3'-UTR AU-rich region binding"/>
    <property type="evidence" value="ECO:0007669"/>
    <property type="project" value="EnsemblFungi"/>
</dbReference>
<dbReference type="Gene3D" id="3.90.180.10">
    <property type="entry name" value="Medium-chain alcohol dehydrogenases, catalytic domain"/>
    <property type="match status" value="1"/>
</dbReference>
<dbReference type="InterPro" id="IPR036291">
    <property type="entry name" value="NAD(P)-bd_dom_sf"/>
</dbReference>
<name>G8ZTL2_TORDE</name>
<dbReference type="InterPro" id="IPR047618">
    <property type="entry name" value="QOR-like"/>
</dbReference>
<protein>
    <recommendedName>
        <fullName evidence="4">Probable quinone oxidoreductase</fullName>
    </recommendedName>
    <alternativeName>
        <fullName evidence="3">NADPH:quinone reductase</fullName>
    </alternativeName>
</protein>
<dbReference type="GO" id="GO:0008270">
    <property type="term" value="F:zinc ion binding"/>
    <property type="evidence" value="ECO:0007669"/>
    <property type="project" value="InterPro"/>
</dbReference>
<evidence type="ECO:0000256" key="1">
    <source>
        <dbReference type="ARBA" id="ARBA00022857"/>
    </source>
</evidence>
<proteinExistence type="predicted"/>
<keyword evidence="2" id="KW-0560">Oxidoreductase</keyword>
<evidence type="ECO:0000313" key="7">
    <source>
        <dbReference type="Proteomes" id="UP000005627"/>
    </source>
</evidence>
<dbReference type="PROSITE" id="PS01162">
    <property type="entry name" value="QOR_ZETA_CRYSTAL"/>
    <property type="match status" value="1"/>
</dbReference>
<organism evidence="6 7">
    <name type="scientific">Torulaspora delbrueckii</name>
    <name type="common">Yeast</name>
    <name type="synonym">Candida colliculosa</name>
    <dbReference type="NCBI Taxonomy" id="4950"/>
    <lineage>
        <taxon>Eukaryota</taxon>
        <taxon>Fungi</taxon>
        <taxon>Dikarya</taxon>
        <taxon>Ascomycota</taxon>
        <taxon>Saccharomycotina</taxon>
        <taxon>Saccharomycetes</taxon>
        <taxon>Saccharomycetales</taxon>
        <taxon>Saccharomycetaceae</taxon>
        <taxon>Torulaspora</taxon>
    </lineage>
</organism>
<dbReference type="Proteomes" id="UP000005627">
    <property type="component" value="Chromosome 4"/>
</dbReference>